<evidence type="ECO:0000313" key="3">
    <source>
        <dbReference type="Proteomes" id="UP000235828"/>
    </source>
</evidence>
<accession>A0A2N8ZFB3</accession>
<feature type="coiled-coil region" evidence="1">
    <location>
        <begin position="127"/>
        <end position="154"/>
    </location>
</feature>
<dbReference type="GO" id="GO:0004527">
    <property type="term" value="F:exonuclease activity"/>
    <property type="evidence" value="ECO:0007669"/>
    <property type="project" value="UniProtKB-KW"/>
</dbReference>
<dbReference type="AlphaFoldDB" id="A0A2N8ZFB3"/>
<evidence type="ECO:0000313" key="2">
    <source>
        <dbReference type="EMBL" id="SON50555.1"/>
    </source>
</evidence>
<name>A0A2N8ZFB3_9VIBR</name>
<dbReference type="EMBL" id="LT960611">
    <property type="protein sequence ID" value="SON50555.1"/>
    <property type="molecule type" value="Genomic_DNA"/>
</dbReference>
<dbReference type="KEGG" id="vta:A2582"/>
<dbReference type="RefSeq" id="WP_102523021.1">
    <property type="nucleotide sequence ID" value="NZ_LT960611.1"/>
</dbReference>
<keyword evidence="3" id="KW-1185">Reference proteome</keyword>
<reference evidence="2 3" key="1">
    <citation type="submission" date="2017-10" db="EMBL/GenBank/DDBJ databases">
        <authorList>
            <person name="Banno H."/>
            <person name="Chua N.-H."/>
        </authorList>
    </citation>
    <scope>NUCLEOTIDE SEQUENCE [LARGE SCALE GENOMIC DNA]</scope>
    <source>
        <strain evidence="2">Vibrio tapetis CECT4600</strain>
    </source>
</reference>
<gene>
    <name evidence="2" type="ORF">VTAP4600_A2582</name>
</gene>
<dbReference type="Proteomes" id="UP000235828">
    <property type="component" value="Chromosome A"/>
</dbReference>
<proteinExistence type="predicted"/>
<keyword evidence="1" id="KW-0175">Coiled coil</keyword>
<protein>
    <submittedName>
        <fullName evidence="2">Putative Exonuclease SbcC</fullName>
    </submittedName>
</protein>
<keyword evidence="2" id="KW-0378">Hydrolase</keyword>
<sequence length="159" mass="18813">MAEYDQKNQEKYDKNTDKIWSALDAIRQDKNLKATKAQVSKLTGLHRNTLGGKGSRDWVGLEIELITKQRDEDSNRTKVTKKKQEENLQGLLDQSKLEILHWFTKYSESERDLEKLRIRSARDYDSLEWHKAELRKERKLIKSLEERVVLLENILKTSE</sequence>
<organism evidence="2 3">
    <name type="scientific">Vibrio tapetis subsp. tapetis</name>
    <dbReference type="NCBI Taxonomy" id="1671868"/>
    <lineage>
        <taxon>Bacteria</taxon>
        <taxon>Pseudomonadati</taxon>
        <taxon>Pseudomonadota</taxon>
        <taxon>Gammaproteobacteria</taxon>
        <taxon>Vibrionales</taxon>
        <taxon>Vibrionaceae</taxon>
        <taxon>Vibrio</taxon>
    </lineage>
</organism>
<dbReference type="OrthoDB" id="5898434at2"/>
<evidence type="ECO:0000256" key="1">
    <source>
        <dbReference type="SAM" id="Coils"/>
    </source>
</evidence>
<keyword evidence="2" id="KW-0269">Exonuclease</keyword>
<keyword evidence="2" id="KW-0540">Nuclease</keyword>